<dbReference type="InterPro" id="IPR031160">
    <property type="entry name" value="F_BAR_dom"/>
</dbReference>
<dbReference type="PRINTS" id="PR00452">
    <property type="entry name" value="SH3DOMAIN"/>
</dbReference>
<dbReference type="GO" id="GO:0006897">
    <property type="term" value="P:endocytosis"/>
    <property type="evidence" value="ECO:0007669"/>
    <property type="project" value="UniProtKB-KW"/>
</dbReference>
<evidence type="ECO:0000256" key="11">
    <source>
        <dbReference type="PROSITE-ProRule" id="PRU00192"/>
    </source>
</evidence>
<sequence>MQGPTGFEELRRLLKQGADFSKEVVGILQERSELEAVHAKGLAKLSQRLARAAREAIGTSATAWQEVATQLEREAQLHREHCRHRHCTGACREACQEAVCGPLRASCEAQASRRKCLEAAVERRARAVRERRALQERTKRQAHQCARANEQAQGRALEPRSHRGTRLLTDRDLNKLESKRRKTEGALGKAEGEYYGACMSAEQARQEWETLLFQTAGWLQALEQERLEALRAALARYAQHLAHMAPQAQQCADCVQAQAARVDVKQDIEEAVRLRGTAPNVPEQLLPDFYAEDLSSPMQPQRRREALERLLQLLQKDLDTERRGKQGVESLAQAFRESPRFGDEEAQLRVQEKLQQLRQSLAFLEASRHKVQCCLAGLEGQPRPPHPLAPHLEQRRDRQASGQGRGLAQTVLKIPPWLQRRSSSTEDAEVWDRGSADGGTEAPPTPSSVEADQSEPEGEPQQQTYVNVLPSRCRALYDYKASMEDELSLCSGDLVTVHSRAEEGWWHGEKDGHWGVFPASYVQELGPEPG</sequence>
<evidence type="ECO:0000256" key="4">
    <source>
        <dbReference type="ARBA" id="ARBA00022475"/>
    </source>
</evidence>
<evidence type="ECO:0000259" key="17">
    <source>
        <dbReference type="PROSITE" id="PS51860"/>
    </source>
</evidence>
<evidence type="ECO:0000256" key="14">
    <source>
        <dbReference type="SAM" id="MobiDB-lite"/>
    </source>
</evidence>
<dbReference type="InterPro" id="IPR036028">
    <property type="entry name" value="SH3-like_dom_sf"/>
</dbReference>
<feature type="compositionally biased region" description="Basic and acidic residues" evidence="14">
    <location>
        <begin position="168"/>
        <end position="177"/>
    </location>
</feature>
<dbReference type="GO" id="GO:0005886">
    <property type="term" value="C:plasma membrane"/>
    <property type="evidence" value="ECO:0007669"/>
    <property type="project" value="UniProtKB-SubCell"/>
</dbReference>
<comment type="subcellular location">
    <subcellularLocation>
        <location evidence="1">Cell membrane</location>
    </subcellularLocation>
    <subcellularLocation>
        <location evidence="2">Cytoplasm</location>
        <location evidence="2">Cytoskeleton</location>
    </subcellularLocation>
</comment>
<dbReference type="Proteomes" id="UP000821853">
    <property type="component" value="Chromosome 3"/>
</dbReference>
<evidence type="ECO:0000256" key="3">
    <source>
        <dbReference type="ARBA" id="ARBA00022443"/>
    </source>
</evidence>
<keyword evidence="6" id="KW-0597">Phosphoprotein</keyword>
<dbReference type="PROSITE" id="PS51860">
    <property type="entry name" value="REM_1"/>
    <property type="match status" value="1"/>
</dbReference>
<evidence type="ECO:0000313" key="18">
    <source>
        <dbReference type="EMBL" id="KAH9370132.1"/>
    </source>
</evidence>
<keyword evidence="8 12" id="KW-0175">Coiled coil</keyword>
<dbReference type="SUPFAM" id="SSF103657">
    <property type="entry name" value="BAR/IMD domain-like"/>
    <property type="match status" value="1"/>
</dbReference>
<gene>
    <name evidence="18" type="ORF">HPB48_015113</name>
</gene>
<dbReference type="InterPro" id="IPR011072">
    <property type="entry name" value="HR1_rho-bd"/>
</dbReference>
<dbReference type="InterPro" id="IPR001452">
    <property type="entry name" value="SH3_domain"/>
</dbReference>
<dbReference type="EMBL" id="JABSTR010000005">
    <property type="protein sequence ID" value="KAH9370132.1"/>
    <property type="molecule type" value="Genomic_DNA"/>
</dbReference>
<dbReference type="OMA" id="HRLARFQ"/>
<dbReference type="GO" id="GO:0007165">
    <property type="term" value="P:signal transduction"/>
    <property type="evidence" value="ECO:0007669"/>
    <property type="project" value="InterPro"/>
</dbReference>
<evidence type="ECO:0000256" key="13">
    <source>
        <dbReference type="SAM" id="Coils"/>
    </source>
</evidence>
<dbReference type="AlphaFoldDB" id="A0A9J6G6Q7"/>
<dbReference type="Gene3D" id="6.10.140.470">
    <property type="match status" value="1"/>
</dbReference>
<dbReference type="GO" id="GO:0043226">
    <property type="term" value="C:organelle"/>
    <property type="evidence" value="ECO:0007669"/>
    <property type="project" value="UniProtKB-ARBA"/>
</dbReference>
<dbReference type="PANTHER" id="PTHR23065:SF7">
    <property type="entry name" value="NOSTRIN, ISOFORM H"/>
    <property type="match status" value="1"/>
</dbReference>
<proteinExistence type="predicted"/>
<evidence type="ECO:0000259" key="15">
    <source>
        <dbReference type="PROSITE" id="PS50002"/>
    </source>
</evidence>
<evidence type="ECO:0000256" key="8">
    <source>
        <dbReference type="ARBA" id="ARBA00023054"/>
    </source>
</evidence>
<dbReference type="Gene3D" id="1.20.1270.60">
    <property type="entry name" value="Arfaptin homology (AH) domain/BAR domain"/>
    <property type="match status" value="1"/>
</dbReference>
<name>A0A9J6G6Q7_HAELO</name>
<dbReference type="Pfam" id="PF25610">
    <property type="entry name" value="HR1_TOCA"/>
    <property type="match status" value="1"/>
</dbReference>
<dbReference type="PANTHER" id="PTHR23065">
    <property type="entry name" value="PROLINE-SERINE-THREONINE PHOSPHATASE INTERACTING PROTEIN 1"/>
    <property type="match status" value="1"/>
</dbReference>
<evidence type="ECO:0000256" key="12">
    <source>
        <dbReference type="PROSITE-ProRule" id="PRU01077"/>
    </source>
</evidence>
<keyword evidence="4" id="KW-1003">Cell membrane</keyword>
<evidence type="ECO:0000256" key="9">
    <source>
        <dbReference type="ARBA" id="ARBA00023136"/>
    </source>
</evidence>
<keyword evidence="5" id="KW-0963">Cytoplasm</keyword>
<reference evidence="18 19" key="1">
    <citation type="journal article" date="2020" name="Cell">
        <title>Large-Scale Comparative Analyses of Tick Genomes Elucidate Their Genetic Diversity and Vector Capacities.</title>
        <authorList>
            <consortium name="Tick Genome and Microbiome Consortium (TIGMIC)"/>
            <person name="Jia N."/>
            <person name="Wang J."/>
            <person name="Shi W."/>
            <person name="Du L."/>
            <person name="Sun Y."/>
            <person name="Zhan W."/>
            <person name="Jiang J.F."/>
            <person name="Wang Q."/>
            <person name="Zhang B."/>
            <person name="Ji P."/>
            <person name="Bell-Sakyi L."/>
            <person name="Cui X.M."/>
            <person name="Yuan T.T."/>
            <person name="Jiang B.G."/>
            <person name="Yang W.F."/>
            <person name="Lam T.T."/>
            <person name="Chang Q.C."/>
            <person name="Ding S.J."/>
            <person name="Wang X.J."/>
            <person name="Zhu J.G."/>
            <person name="Ruan X.D."/>
            <person name="Zhao L."/>
            <person name="Wei J.T."/>
            <person name="Ye R.Z."/>
            <person name="Que T.C."/>
            <person name="Du C.H."/>
            <person name="Zhou Y.H."/>
            <person name="Cheng J.X."/>
            <person name="Dai P.F."/>
            <person name="Guo W.B."/>
            <person name="Han X.H."/>
            <person name="Huang E.J."/>
            <person name="Li L.F."/>
            <person name="Wei W."/>
            <person name="Gao Y.C."/>
            <person name="Liu J.Z."/>
            <person name="Shao H.Z."/>
            <person name="Wang X."/>
            <person name="Wang C.C."/>
            <person name="Yang T.C."/>
            <person name="Huo Q.B."/>
            <person name="Li W."/>
            <person name="Chen H.Y."/>
            <person name="Chen S.E."/>
            <person name="Zhou L.G."/>
            <person name="Ni X.B."/>
            <person name="Tian J.H."/>
            <person name="Sheng Y."/>
            <person name="Liu T."/>
            <person name="Pan Y.S."/>
            <person name="Xia L.Y."/>
            <person name="Li J."/>
            <person name="Zhao F."/>
            <person name="Cao W.C."/>
        </authorList>
    </citation>
    <scope>NUCLEOTIDE SEQUENCE [LARGE SCALE GENOMIC DNA]</scope>
    <source>
        <strain evidence="18">HaeL-2018</strain>
    </source>
</reference>
<feature type="domain" description="SH3" evidence="15">
    <location>
        <begin position="468"/>
        <end position="527"/>
    </location>
</feature>
<accession>A0A9J6G6Q7</accession>
<evidence type="ECO:0000256" key="5">
    <source>
        <dbReference type="ARBA" id="ARBA00022490"/>
    </source>
</evidence>
<keyword evidence="7" id="KW-0254">Endocytosis</keyword>
<protein>
    <recommendedName>
        <fullName evidence="20">Nostrin</fullName>
    </recommendedName>
</protein>
<dbReference type="OrthoDB" id="28357at2759"/>
<dbReference type="Pfam" id="PF00611">
    <property type="entry name" value="FCH"/>
    <property type="match status" value="1"/>
</dbReference>
<dbReference type="FunFam" id="2.30.30.40:FF:000072">
    <property type="entry name" value="Unconventional Myosin IB"/>
    <property type="match status" value="1"/>
</dbReference>
<dbReference type="Gene3D" id="2.30.30.40">
    <property type="entry name" value="SH3 Domains"/>
    <property type="match status" value="1"/>
</dbReference>
<evidence type="ECO:0000259" key="16">
    <source>
        <dbReference type="PROSITE" id="PS51741"/>
    </source>
</evidence>
<evidence type="ECO:0000256" key="1">
    <source>
        <dbReference type="ARBA" id="ARBA00004236"/>
    </source>
</evidence>
<keyword evidence="10" id="KW-0206">Cytoskeleton</keyword>
<keyword evidence="3 11" id="KW-0728">SH3 domain</keyword>
<evidence type="ECO:0000256" key="2">
    <source>
        <dbReference type="ARBA" id="ARBA00004245"/>
    </source>
</evidence>
<evidence type="ECO:0000256" key="7">
    <source>
        <dbReference type="ARBA" id="ARBA00022583"/>
    </source>
</evidence>
<dbReference type="InterPro" id="IPR001060">
    <property type="entry name" value="FCH_dom"/>
</dbReference>
<dbReference type="SUPFAM" id="SSF50044">
    <property type="entry name" value="SH3-domain"/>
    <property type="match status" value="1"/>
</dbReference>
<dbReference type="InterPro" id="IPR057870">
    <property type="entry name" value="HR1_TOCA"/>
</dbReference>
<keyword evidence="9" id="KW-0472">Membrane</keyword>
<dbReference type="SMART" id="SM00055">
    <property type="entry name" value="FCH"/>
    <property type="match status" value="1"/>
</dbReference>
<dbReference type="PROSITE" id="PS51741">
    <property type="entry name" value="F_BAR"/>
    <property type="match status" value="1"/>
</dbReference>
<feature type="domain" description="F-BAR" evidence="16">
    <location>
        <begin position="1"/>
        <end position="267"/>
    </location>
</feature>
<comment type="caution">
    <text evidence="18">The sequence shown here is derived from an EMBL/GenBank/DDBJ whole genome shotgun (WGS) entry which is preliminary data.</text>
</comment>
<feature type="domain" description="REM-1" evidence="17">
    <location>
        <begin position="295"/>
        <end position="377"/>
    </location>
</feature>
<feature type="region of interest" description="Disordered" evidence="14">
    <location>
        <begin position="134"/>
        <end position="184"/>
    </location>
</feature>
<dbReference type="SMART" id="SM00326">
    <property type="entry name" value="SH3"/>
    <property type="match status" value="1"/>
</dbReference>
<dbReference type="GO" id="GO:0005737">
    <property type="term" value="C:cytoplasm"/>
    <property type="evidence" value="ECO:0007669"/>
    <property type="project" value="UniProtKB-SubCell"/>
</dbReference>
<dbReference type="PROSITE" id="PS50002">
    <property type="entry name" value="SH3"/>
    <property type="match status" value="1"/>
</dbReference>
<feature type="coiled-coil region" evidence="13">
    <location>
        <begin position="304"/>
        <end position="367"/>
    </location>
</feature>
<feature type="region of interest" description="Disordered" evidence="14">
    <location>
        <begin position="377"/>
        <end position="464"/>
    </location>
</feature>
<keyword evidence="19" id="KW-1185">Reference proteome</keyword>
<dbReference type="InterPro" id="IPR027267">
    <property type="entry name" value="AH/BAR_dom_sf"/>
</dbReference>
<evidence type="ECO:0000256" key="6">
    <source>
        <dbReference type="ARBA" id="ARBA00022553"/>
    </source>
</evidence>
<organism evidence="18 19">
    <name type="scientific">Haemaphysalis longicornis</name>
    <name type="common">Bush tick</name>
    <dbReference type="NCBI Taxonomy" id="44386"/>
    <lineage>
        <taxon>Eukaryota</taxon>
        <taxon>Metazoa</taxon>
        <taxon>Ecdysozoa</taxon>
        <taxon>Arthropoda</taxon>
        <taxon>Chelicerata</taxon>
        <taxon>Arachnida</taxon>
        <taxon>Acari</taxon>
        <taxon>Parasitiformes</taxon>
        <taxon>Ixodida</taxon>
        <taxon>Ixodoidea</taxon>
        <taxon>Ixodidae</taxon>
        <taxon>Haemaphysalinae</taxon>
        <taxon>Haemaphysalis</taxon>
    </lineage>
</organism>
<evidence type="ECO:0008006" key="20">
    <source>
        <dbReference type="Google" id="ProtNLM"/>
    </source>
</evidence>
<evidence type="ECO:0000256" key="10">
    <source>
        <dbReference type="ARBA" id="ARBA00023212"/>
    </source>
</evidence>
<evidence type="ECO:0000313" key="19">
    <source>
        <dbReference type="Proteomes" id="UP000821853"/>
    </source>
</evidence>
<dbReference type="VEuPathDB" id="VectorBase:HLOH_057247"/>
<dbReference type="Pfam" id="PF14604">
    <property type="entry name" value="SH3_9"/>
    <property type="match status" value="1"/>
</dbReference>